<reference evidence="1 3" key="1">
    <citation type="journal article" date="2016" name="Genome Announc.">
        <title>Draft Genome Sequences of Five Rapidly Growing Mycobacterium Species, M. thermoresistibile, M. fortuitum subsp. acetamidolyticum, M. canariasense, M. brisbanense, and M. novocastrense.</title>
        <authorList>
            <person name="Katahira K."/>
            <person name="Ogura Y."/>
            <person name="Gotoh Y."/>
            <person name="Hayashi T."/>
        </authorList>
    </citation>
    <scope>NUCLEOTIDE SEQUENCE [LARGE SCALE GENOMIC DNA]</scope>
    <source>
        <strain evidence="1 3">JCM18114</strain>
    </source>
</reference>
<reference evidence="2" key="3">
    <citation type="journal article" date="2022" name="BMC Genomics">
        <title>Comparative genome analysis of mycobacteria focusing on tRNA and non-coding RNA.</title>
        <authorList>
            <person name="Behra P.R.K."/>
            <person name="Pettersson B.M.F."/>
            <person name="Ramesh M."/>
            <person name="Das S."/>
            <person name="Dasgupta S."/>
            <person name="Kirsebom L.A."/>
        </authorList>
    </citation>
    <scope>NUCLEOTIDE SEQUENCE</scope>
    <source>
        <strain evidence="2">DSM 44203</strain>
    </source>
</reference>
<dbReference type="RefSeq" id="WP_067387184.1">
    <property type="nucleotide sequence ID" value="NZ_BCTA01000011.1"/>
</dbReference>
<evidence type="ECO:0000313" key="2">
    <source>
        <dbReference type="EMBL" id="MCV7026287.1"/>
    </source>
</evidence>
<dbReference type="Gene3D" id="3.10.450.50">
    <property type="match status" value="1"/>
</dbReference>
<name>A0AAW5STB5_MYCNV</name>
<sequence>MSEDRLRRVREEIVLRHVAGENARDIEAIMATFAHPRYEIVPSATVYDGDAAVRTMILRQWDELPWMHYAAEAIYHGPDGLVVETRTTCAGTDIDMLSVNIFGFDGEGLILERCYFDRMLFADQVKGVKKQND</sequence>
<protein>
    <submittedName>
        <fullName evidence="2">Nuclear transport factor 2 family protein</fullName>
    </submittedName>
</protein>
<accession>A0AAW5STB5</accession>
<organism evidence="2 4">
    <name type="scientific">Mycolicibacterium novocastrense</name>
    <name type="common">Mycobacterium novocastrense</name>
    <dbReference type="NCBI Taxonomy" id="59813"/>
    <lineage>
        <taxon>Bacteria</taxon>
        <taxon>Bacillati</taxon>
        <taxon>Actinomycetota</taxon>
        <taxon>Actinomycetes</taxon>
        <taxon>Mycobacteriales</taxon>
        <taxon>Mycobacteriaceae</taxon>
        <taxon>Mycolicibacterium</taxon>
    </lineage>
</organism>
<dbReference type="AlphaFoldDB" id="A0AAW5STB5"/>
<dbReference type="Proteomes" id="UP001207528">
    <property type="component" value="Unassembled WGS sequence"/>
</dbReference>
<evidence type="ECO:0000313" key="1">
    <source>
        <dbReference type="EMBL" id="GAT07476.1"/>
    </source>
</evidence>
<dbReference type="EMBL" id="BCTA01000011">
    <property type="protein sequence ID" value="GAT07476.1"/>
    <property type="molecule type" value="Genomic_DNA"/>
</dbReference>
<evidence type="ECO:0000313" key="4">
    <source>
        <dbReference type="Proteomes" id="UP001207528"/>
    </source>
</evidence>
<proteinExistence type="predicted"/>
<dbReference type="EMBL" id="JACKTI010000061">
    <property type="protein sequence ID" value="MCV7026287.1"/>
    <property type="molecule type" value="Genomic_DNA"/>
</dbReference>
<reference evidence="2" key="2">
    <citation type="submission" date="2020-07" db="EMBL/GenBank/DDBJ databases">
        <authorList>
            <person name="Pettersson B.M.F."/>
            <person name="Behra P.R.K."/>
            <person name="Ramesh M."/>
            <person name="Das S."/>
            <person name="Dasgupta S."/>
            <person name="Kirsebom L.A."/>
        </authorList>
    </citation>
    <scope>NUCLEOTIDE SEQUENCE</scope>
    <source>
        <strain evidence="2">DSM 44203</strain>
    </source>
</reference>
<gene>
    <name evidence="2" type="ORF">H7I77_23530</name>
    <name evidence="1" type="ORF">RMCN_0609</name>
</gene>
<comment type="caution">
    <text evidence="2">The sequence shown here is derived from an EMBL/GenBank/DDBJ whole genome shotgun (WGS) entry which is preliminary data.</text>
</comment>
<dbReference type="SUPFAM" id="SSF54427">
    <property type="entry name" value="NTF2-like"/>
    <property type="match status" value="1"/>
</dbReference>
<evidence type="ECO:0000313" key="3">
    <source>
        <dbReference type="Proteomes" id="UP000069773"/>
    </source>
</evidence>
<dbReference type="InterPro" id="IPR032710">
    <property type="entry name" value="NTF2-like_dom_sf"/>
</dbReference>
<keyword evidence="3" id="KW-1185">Reference proteome</keyword>
<dbReference type="Proteomes" id="UP000069773">
    <property type="component" value="Unassembled WGS sequence"/>
</dbReference>